<dbReference type="InterPro" id="IPR015168">
    <property type="entry name" value="SsuA/THI5"/>
</dbReference>
<dbReference type="SUPFAM" id="SSF53850">
    <property type="entry name" value="Periplasmic binding protein-like II"/>
    <property type="match status" value="1"/>
</dbReference>
<dbReference type="SMART" id="SM00062">
    <property type="entry name" value="PBPb"/>
    <property type="match status" value="1"/>
</dbReference>
<sequence>MIRARKIKTGRKMRHSGLLFMIVASLIWLQACGTVSDDSASGEPGASGIPATLNYGYIGSNKLNLPGGAEGWGFYTGIIQEELKKHGITEVTFTGFPNGPDQTESLISGRLDFGSLGDTPAIIARSTDAPTRLISQGTVGSIGYLIAKKGGPAKLEDLKGKTVATQKGSFHHRFLAGLLKKHNITDVNIVHLLRPDGEAALARGEIDAMTNTGVYALKQIEQGYPLLDDAVKNPELLGTSATVVTEKYLQKFPEFPKVWNEARQKAYEDLLANEEKYYEFVAQVYNSTVELVKQVHPISQIQAEAFTEEGLKLMEGTKQFLVEEQLAARDFDLNDWIIK</sequence>
<name>A0A0K1JRV6_9BACL</name>
<reference evidence="3" key="1">
    <citation type="journal article" date="2015" name="Biotechnol. Lett.">
        <title>Isolation and characterization of an interactive culture of two Paenibacillus species with moderately thermophilic desulfurization ability.</title>
        <authorList>
            <person name="Wang J."/>
            <person name="Davaadelger B."/>
            <person name="Salazar J.K."/>
            <person name="Butler R.R.III."/>
            <person name="Pombert J.F."/>
            <person name="Kilbane J.J."/>
            <person name="Stark B.C."/>
        </authorList>
    </citation>
    <scope>NUCLEOTIDE SEQUENCE</scope>
    <source>
        <strain evidence="3">32O-Y</strain>
    </source>
</reference>
<accession>A0A0K1JRV6</accession>
<dbReference type="PANTHER" id="PTHR30024">
    <property type="entry name" value="ALIPHATIC SULFONATES-BINDING PROTEIN-RELATED"/>
    <property type="match status" value="1"/>
</dbReference>
<proteinExistence type="inferred from homology"/>
<evidence type="ECO:0000313" key="3">
    <source>
        <dbReference type="EMBL" id="AKU19452.1"/>
    </source>
</evidence>
<dbReference type="AlphaFoldDB" id="A0A0K1JRV6"/>
<dbReference type="Gene3D" id="3.40.190.10">
    <property type="entry name" value="Periplasmic binding protein-like II"/>
    <property type="match status" value="2"/>
</dbReference>
<protein>
    <recommendedName>
        <fullName evidence="2">Solute-binding protein family 3/N-terminal domain-containing protein</fullName>
    </recommendedName>
</protein>
<dbReference type="PANTHER" id="PTHR30024:SF42">
    <property type="entry name" value="ALIPHATIC SULFONATES-BINDING PROTEIN-RELATED"/>
    <property type="match status" value="1"/>
</dbReference>
<evidence type="ECO:0000256" key="1">
    <source>
        <dbReference type="ARBA" id="ARBA00010742"/>
    </source>
</evidence>
<feature type="domain" description="Solute-binding protein family 3/N-terminal" evidence="2">
    <location>
        <begin position="64"/>
        <end position="281"/>
    </location>
</feature>
<dbReference type="InterPro" id="IPR001638">
    <property type="entry name" value="Solute-binding_3/MltF_N"/>
</dbReference>
<organism evidence="3">
    <name type="scientific">Paenibacillus sp. 32O-Y</name>
    <dbReference type="NCBI Taxonomy" id="1695219"/>
    <lineage>
        <taxon>Bacteria</taxon>
        <taxon>Bacillati</taxon>
        <taxon>Bacillota</taxon>
        <taxon>Bacilli</taxon>
        <taxon>Bacillales</taxon>
        <taxon>Paenibacillaceae</taxon>
        <taxon>Paenibacillus</taxon>
    </lineage>
</organism>
<dbReference type="EMBL" id="KR057872">
    <property type="protein sequence ID" value="AKU19452.1"/>
    <property type="molecule type" value="Genomic_DNA"/>
</dbReference>
<evidence type="ECO:0000259" key="2">
    <source>
        <dbReference type="SMART" id="SM00062"/>
    </source>
</evidence>
<comment type="similarity">
    <text evidence="1">Belongs to the bacterial solute-binding protein SsuA/TauA family.</text>
</comment>
<dbReference type="Pfam" id="PF09084">
    <property type="entry name" value="NMT1"/>
    <property type="match status" value="1"/>
</dbReference>
<dbReference type="PROSITE" id="PS51257">
    <property type="entry name" value="PROKAR_LIPOPROTEIN"/>
    <property type="match status" value="1"/>
</dbReference>